<comment type="caution">
    <text evidence="6">The sequence shown here is derived from an EMBL/GenBank/DDBJ whole genome shotgun (WGS) entry which is preliminary data.</text>
</comment>
<keyword evidence="7" id="KW-1185">Reference proteome</keyword>
<protein>
    <submittedName>
        <fullName evidence="6">Cytochrome p450 71a25</fullName>
    </submittedName>
</protein>
<evidence type="ECO:0000256" key="3">
    <source>
        <dbReference type="ARBA" id="ARBA00023004"/>
    </source>
</evidence>
<sequence length="118" mass="13147">MRSVLGGSRTRSGPAGENENEMQGSDLDGGDVEEEERKKRKLGWRVRRWGGMIWADMFAAGISFSITTIELVLANFVHNFDWTLPGRARGEDLDMTESTGLTIHRKFPLMAIATPYSG</sequence>
<evidence type="ECO:0000256" key="2">
    <source>
        <dbReference type="ARBA" id="ARBA00022723"/>
    </source>
</evidence>
<organism evidence="6 7">
    <name type="scientific">Quercus suber</name>
    <name type="common">Cork oak</name>
    <dbReference type="NCBI Taxonomy" id="58331"/>
    <lineage>
        <taxon>Eukaryota</taxon>
        <taxon>Viridiplantae</taxon>
        <taxon>Streptophyta</taxon>
        <taxon>Embryophyta</taxon>
        <taxon>Tracheophyta</taxon>
        <taxon>Spermatophyta</taxon>
        <taxon>Magnoliopsida</taxon>
        <taxon>eudicotyledons</taxon>
        <taxon>Gunneridae</taxon>
        <taxon>Pentapetalae</taxon>
        <taxon>rosids</taxon>
        <taxon>fabids</taxon>
        <taxon>Fagales</taxon>
        <taxon>Fagaceae</taxon>
        <taxon>Quercus</taxon>
    </lineage>
</organism>
<evidence type="ECO:0000313" key="7">
    <source>
        <dbReference type="Proteomes" id="UP000237347"/>
    </source>
</evidence>
<dbReference type="EMBL" id="PKMF04000461">
    <property type="protein sequence ID" value="KAK7830458.1"/>
    <property type="molecule type" value="Genomic_DNA"/>
</dbReference>
<evidence type="ECO:0000256" key="4">
    <source>
        <dbReference type="SAM" id="MobiDB-lite"/>
    </source>
</evidence>
<evidence type="ECO:0000256" key="5">
    <source>
        <dbReference type="SAM" id="Phobius"/>
    </source>
</evidence>
<dbReference type="SUPFAM" id="SSF48264">
    <property type="entry name" value="Cytochrome P450"/>
    <property type="match status" value="1"/>
</dbReference>
<keyword evidence="5" id="KW-1133">Transmembrane helix</keyword>
<keyword evidence="5" id="KW-0472">Membrane</keyword>
<keyword evidence="5" id="KW-0812">Transmembrane</keyword>
<comment type="similarity">
    <text evidence="1">Belongs to the cytochrome P450 family.</text>
</comment>
<dbReference type="AlphaFoldDB" id="A0AAW0JUN2"/>
<feature type="region of interest" description="Disordered" evidence="4">
    <location>
        <begin position="1"/>
        <end position="40"/>
    </location>
</feature>
<proteinExistence type="inferred from homology"/>
<keyword evidence="3" id="KW-0408">Iron</keyword>
<dbReference type="PANTHER" id="PTHR47955:SF15">
    <property type="entry name" value="CYTOCHROME P450 71A2-LIKE"/>
    <property type="match status" value="1"/>
</dbReference>
<dbReference type="InterPro" id="IPR036396">
    <property type="entry name" value="Cyt_P450_sf"/>
</dbReference>
<dbReference type="PANTHER" id="PTHR47955">
    <property type="entry name" value="CYTOCHROME P450 FAMILY 71 PROTEIN"/>
    <property type="match status" value="1"/>
</dbReference>
<reference evidence="6 7" key="1">
    <citation type="journal article" date="2018" name="Sci. Data">
        <title>The draft genome sequence of cork oak.</title>
        <authorList>
            <person name="Ramos A.M."/>
            <person name="Usie A."/>
            <person name="Barbosa P."/>
            <person name="Barros P.M."/>
            <person name="Capote T."/>
            <person name="Chaves I."/>
            <person name="Simoes F."/>
            <person name="Abreu I."/>
            <person name="Carrasquinho I."/>
            <person name="Faro C."/>
            <person name="Guimaraes J.B."/>
            <person name="Mendonca D."/>
            <person name="Nobrega F."/>
            <person name="Rodrigues L."/>
            <person name="Saibo N.J.M."/>
            <person name="Varela M.C."/>
            <person name="Egas C."/>
            <person name="Matos J."/>
            <person name="Miguel C.M."/>
            <person name="Oliveira M.M."/>
            <person name="Ricardo C.P."/>
            <person name="Goncalves S."/>
        </authorList>
    </citation>
    <scope>NUCLEOTIDE SEQUENCE [LARGE SCALE GENOMIC DNA]</scope>
    <source>
        <strain evidence="7">cv. HL8</strain>
    </source>
</reference>
<dbReference type="GO" id="GO:0005506">
    <property type="term" value="F:iron ion binding"/>
    <property type="evidence" value="ECO:0007669"/>
    <property type="project" value="InterPro"/>
</dbReference>
<name>A0AAW0JUN2_QUESU</name>
<dbReference type="GO" id="GO:0020037">
    <property type="term" value="F:heme binding"/>
    <property type="evidence" value="ECO:0007669"/>
    <property type="project" value="InterPro"/>
</dbReference>
<dbReference type="Proteomes" id="UP000237347">
    <property type="component" value="Unassembled WGS sequence"/>
</dbReference>
<feature type="transmembrane region" description="Helical" evidence="5">
    <location>
        <begin position="49"/>
        <end position="77"/>
    </location>
</feature>
<accession>A0AAW0JUN2</accession>
<evidence type="ECO:0000313" key="6">
    <source>
        <dbReference type="EMBL" id="KAK7830458.1"/>
    </source>
</evidence>
<dbReference type="GO" id="GO:0016705">
    <property type="term" value="F:oxidoreductase activity, acting on paired donors, with incorporation or reduction of molecular oxygen"/>
    <property type="evidence" value="ECO:0007669"/>
    <property type="project" value="InterPro"/>
</dbReference>
<keyword evidence="2" id="KW-0479">Metal-binding</keyword>
<evidence type="ECO:0000256" key="1">
    <source>
        <dbReference type="ARBA" id="ARBA00010617"/>
    </source>
</evidence>
<dbReference type="GO" id="GO:0004497">
    <property type="term" value="F:monooxygenase activity"/>
    <property type="evidence" value="ECO:0007669"/>
    <property type="project" value="InterPro"/>
</dbReference>
<gene>
    <name evidence="6" type="primary">CYP71A25</name>
    <name evidence="6" type="ORF">CFP56_028154</name>
</gene>